<evidence type="ECO:0000259" key="4">
    <source>
        <dbReference type="PROSITE" id="PS51675"/>
    </source>
</evidence>
<accession>A0A0R3W633</accession>
<name>A0A0R3W633_TAEAS</name>
<sequence length="275" mass="31159">LGSWWITQILGVLLSMPTENHLSADLRTKRRVERLLRRKRNAESIRRHLEAGGEYISKRERIRLSKEKLRQNLSNGVKFCIDCSFEDDMSAKEHSKFAQQLCRIYGANKKAVIPFSLHLVNFDPVGPLAMCCRKKCSGFDAYQIGFHVGSPTDVFKSQQIFYLSPDASDPLLDVDRCSVYVVGGLVDENIAKGKSLDTASKLGIPTVRLPIQEFAPTDWSPQNSTKSSALPLNIVVEILLAFLQHRDWRTALDQCLPRRFRTRNDLGRQTSVQLA</sequence>
<evidence type="ECO:0000256" key="3">
    <source>
        <dbReference type="ARBA" id="ARBA00022691"/>
    </source>
</evidence>
<proteinExistence type="predicted"/>
<dbReference type="GO" id="GO:0008168">
    <property type="term" value="F:methyltransferase activity"/>
    <property type="evidence" value="ECO:0007669"/>
    <property type="project" value="UniProtKB-KW"/>
</dbReference>
<dbReference type="GO" id="GO:0005654">
    <property type="term" value="C:nucleoplasm"/>
    <property type="evidence" value="ECO:0007669"/>
    <property type="project" value="TreeGrafter"/>
</dbReference>
<dbReference type="InterPro" id="IPR028564">
    <property type="entry name" value="MT_TRM10-typ"/>
</dbReference>
<dbReference type="PANTHER" id="PTHR13563">
    <property type="entry name" value="TRNA (GUANINE-9-) METHYLTRANSFERASE"/>
    <property type="match status" value="1"/>
</dbReference>
<dbReference type="GO" id="GO:0002939">
    <property type="term" value="P:tRNA N1-guanine methylation"/>
    <property type="evidence" value="ECO:0007669"/>
    <property type="project" value="TreeGrafter"/>
</dbReference>
<keyword evidence="3" id="KW-0949">S-adenosyl-L-methionine</keyword>
<evidence type="ECO:0000256" key="2">
    <source>
        <dbReference type="ARBA" id="ARBA00022679"/>
    </source>
</evidence>
<dbReference type="InterPro" id="IPR038459">
    <property type="entry name" value="MT_TRM10-typ_sf"/>
</dbReference>
<dbReference type="STRING" id="60517.A0A0R3W633"/>
<evidence type="ECO:0000256" key="1">
    <source>
        <dbReference type="ARBA" id="ARBA00022603"/>
    </source>
</evidence>
<keyword evidence="1" id="KW-0489">Methyltransferase</keyword>
<evidence type="ECO:0000313" key="5">
    <source>
        <dbReference type="WBParaSite" id="TASK_0000562601-mRNA-1"/>
    </source>
</evidence>
<dbReference type="Gene3D" id="3.40.1280.30">
    <property type="match status" value="1"/>
</dbReference>
<organism evidence="5">
    <name type="scientific">Taenia asiatica</name>
    <name type="common">Asian tapeworm</name>
    <dbReference type="NCBI Taxonomy" id="60517"/>
    <lineage>
        <taxon>Eukaryota</taxon>
        <taxon>Metazoa</taxon>
        <taxon>Spiralia</taxon>
        <taxon>Lophotrochozoa</taxon>
        <taxon>Platyhelminthes</taxon>
        <taxon>Cestoda</taxon>
        <taxon>Eucestoda</taxon>
        <taxon>Cyclophyllidea</taxon>
        <taxon>Taeniidae</taxon>
        <taxon>Taenia</taxon>
    </lineage>
</organism>
<dbReference type="WBParaSite" id="TASK_0000562601-mRNA-1">
    <property type="protein sequence ID" value="TASK_0000562601-mRNA-1"/>
    <property type="gene ID" value="TASK_0000562601"/>
</dbReference>
<dbReference type="AlphaFoldDB" id="A0A0R3W633"/>
<dbReference type="InterPro" id="IPR007356">
    <property type="entry name" value="tRNA_m1G_MeTrfase_euk"/>
</dbReference>
<dbReference type="GO" id="GO:0000049">
    <property type="term" value="F:tRNA binding"/>
    <property type="evidence" value="ECO:0007669"/>
    <property type="project" value="TreeGrafter"/>
</dbReference>
<dbReference type="PROSITE" id="PS51675">
    <property type="entry name" value="SAM_MT_TRM10"/>
    <property type="match status" value="1"/>
</dbReference>
<keyword evidence="2" id="KW-0808">Transferase</keyword>
<reference evidence="5" key="1">
    <citation type="submission" date="2017-02" db="UniProtKB">
        <authorList>
            <consortium name="WormBaseParasite"/>
        </authorList>
    </citation>
    <scope>IDENTIFICATION</scope>
</reference>
<protein>
    <submittedName>
        <fullName evidence="5">SAM-dependent MTase TRM10-type domain-containing protein</fullName>
    </submittedName>
</protein>
<feature type="domain" description="SAM-dependent MTase TRM10-type" evidence="4">
    <location>
        <begin position="65"/>
        <end position="263"/>
    </location>
</feature>
<dbReference type="PANTHER" id="PTHR13563:SF19">
    <property type="entry name" value="TRNA METHYLTRANSFERASE 10 HOMOLOG B"/>
    <property type="match status" value="1"/>
</dbReference>